<evidence type="ECO:0000313" key="1">
    <source>
        <dbReference type="EMBL" id="SPZ04118.1"/>
    </source>
</evidence>
<sequence length="173" mass="19719">MYRAEYLAYSIIYAASKRQDGLTLEILKEALSVPEKLEKLVRDFATPRYKEGYEKGIHDHDAIAILKKLLPVGESADLLRYNPTARAIAAIFWEKVQTNEYPALWPERARTAVNIQQLFHNDDALIDLQAEIEADIRLFLTDNPIKCGSYVPIQAAEYLSFCTSKNTNRIGLQ</sequence>
<dbReference type="EMBL" id="UAUE01000039">
    <property type="protein sequence ID" value="SPZ04118.1"/>
    <property type="molecule type" value="Genomic_DNA"/>
</dbReference>
<name>A0A2X2C9S8_PROMI</name>
<evidence type="ECO:0000313" key="2">
    <source>
        <dbReference type="Proteomes" id="UP000251485"/>
    </source>
</evidence>
<organism evidence="1 2">
    <name type="scientific">Proteus mirabilis</name>
    <dbReference type="NCBI Taxonomy" id="584"/>
    <lineage>
        <taxon>Bacteria</taxon>
        <taxon>Pseudomonadati</taxon>
        <taxon>Pseudomonadota</taxon>
        <taxon>Gammaproteobacteria</taxon>
        <taxon>Enterobacterales</taxon>
        <taxon>Morganellaceae</taxon>
        <taxon>Proteus</taxon>
    </lineage>
</organism>
<accession>A0A2X2C9S8</accession>
<reference evidence="1 2" key="1">
    <citation type="submission" date="2018-06" db="EMBL/GenBank/DDBJ databases">
        <authorList>
            <consortium name="Pathogen Informatics"/>
            <person name="Doyle S."/>
        </authorList>
    </citation>
    <scope>NUCLEOTIDE SEQUENCE [LARGE SCALE GENOMIC DNA]</scope>
    <source>
        <strain evidence="1 2">NCTC10975</strain>
    </source>
</reference>
<protein>
    <submittedName>
        <fullName evidence="1">Uncharacterized protein</fullName>
    </submittedName>
</protein>
<gene>
    <name evidence="1" type="ORF">NCTC10975_05185</name>
</gene>
<proteinExistence type="predicted"/>
<dbReference type="Proteomes" id="UP000251485">
    <property type="component" value="Unassembled WGS sequence"/>
</dbReference>
<dbReference type="AlphaFoldDB" id="A0A2X2C9S8"/>